<comment type="similarity">
    <text evidence="1 15">Belongs to the helicase family. RecG subfamily.</text>
</comment>
<keyword evidence="19" id="KW-1185">Reference proteome</keyword>
<dbReference type="Pfam" id="PF00271">
    <property type="entry name" value="Helicase_C"/>
    <property type="match status" value="1"/>
</dbReference>
<dbReference type="InterPro" id="IPR045562">
    <property type="entry name" value="RecG_dom3_C"/>
</dbReference>
<evidence type="ECO:0000256" key="6">
    <source>
        <dbReference type="ARBA" id="ARBA00022806"/>
    </source>
</evidence>
<keyword evidence="8" id="KW-0238">DNA-binding</keyword>
<dbReference type="GO" id="GO:0016887">
    <property type="term" value="F:ATP hydrolysis activity"/>
    <property type="evidence" value="ECO:0007669"/>
    <property type="project" value="RHEA"/>
</dbReference>
<dbReference type="PROSITE" id="PS51192">
    <property type="entry name" value="HELICASE_ATP_BIND_1"/>
    <property type="match status" value="1"/>
</dbReference>
<dbReference type="Pfam" id="PF00270">
    <property type="entry name" value="DEAD"/>
    <property type="match status" value="1"/>
</dbReference>
<dbReference type="InterPro" id="IPR014001">
    <property type="entry name" value="Helicase_ATP-bd"/>
</dbReference>
<dbReference type="GO" id="GO:0043138">
    <property type="term" value="F:3'-5' DNA helicase activity"/>
    <property type="evidence" value="ECO:0007669"/>
    <property type="project" value="UniProtKB-EC"/>
</dbReference>
<dbReference type="NCBIfam" id="NF008168">
    <property type="entry name" value="PRK10917.2-2"/>
    <property type="match status" value="1"/>
</dbReference>
<evidence type="ECO:0000256" key="3">
    <source>
        <dbReference type="ARBA" id="ARBA00022741"/>
    </source>
</evidence>
<gene>
    <name evidence="18" type="primary">recG</name>
    <name evidence="18" type="ORF">EJN90_11480</name>
</gene>
<organism evidence="18 19">
    <name type="scientific">Jeotgalibaca ciconiae</name>
    <dbReference type="NCBI Taxonomy" id="2496265"/>
    <lineage>
        <taxon>Bacteria</taxon>
        <taxon>Bacillati</taxon>
        <taxon>Bacillota</taxon>
        <taxon>Bacilli</taxon>
        <taxon>Lactobacillales</taxon>
        <taxon>Carnobacteriaceae</taxon>
        <taxon>Jeotgalibaca</taxon>
    </lineage>
</organism>
<dbReference type="Pfam" id="PF19833">
    <property type="entry name" value="RecG_dom3_C"/>
    <property type="match status" value="1"/>
</dbReference>
<dbReference type="GO" id="GO:0005524">
    <property type="term" value="F:ATP binding"/>
    <property type="evidence" value="ECO:0007669"/>
    <property type="project" value="UniProtKB-KW"/>
</dbReference>
<dbReference type="InterPro" id="IPR033454">
    <property type="entry name" value="RecG_wedge"/>
</dbReference>
<evidence type="ECO:0000256" key="8">
    <source>
        <dbReference type="ARBA" id="ARBA00023125"/>
    </source>
</evidence>
<evidence type="ECO:0000256" key="13">
    <source>
        <dbReference type="ARBA" id="ARBA00034808"/>
    </source>
</evidence>
<evidence type="ECO:0000313" key="19">
    <source>
        <dbReference type="Proteomes" id="UP000273326"/>
    </source>
</evidence>
<comment type="catalytic activity">
    <reaction evidence="14 15">
        <text>ATP + H2O = ADP + phosphate + H(+)</text>
        <dbReference type="Rhea" id="RHEA:13065"/>
        <dbReference type="ChEBI" id="CHEBI:15377"/>
        <dbReference type="ChEBI" id="CHEBI:15378"/>
        <dbReference type="ChEBI" id="CHEBI:30616"/>
        <dbReference type="ChEBI" id="CHEBI:43474"/>
        <dbReference type="ChEBI" id="CHEBI:456216"/>
        <dbReference type="EC" id="5.6.2.4"/>
    </reaction>
</comment>
<dbReference type="EC" id="5.6.2.4" evidence="13 15"/>
<dbReference type="SUPFAM" id="SSF52540">
    <property type="entry name" value="P-loop containing nucleoside triphosphate hydrolases"/>
    <property type="match status" value="2"/>
</dbReference>
<dbReference type="CDD" id="cd17992">
    <property type="entry name" value="DEXHc_RecG"/>
    <property type="match status" value="1"/>
</dbReference>
<comment type="catalytic activity">
    <reaction evidence="12 15">
        <text>Couples ATP hydrolysis with the unwinding of duplex DNA by translocating in the 3'-5' direction.</text>
        <dbReference type="EC" id="5.6.2.4"/>
    </reaction>
</comment>
<accession>A0A3S9HCU7</accession>
<dbReference type="PANTHER" id="PTHR47964">
    <property type="entry name" value="ATP-DEPENDENT DNA HELICASE HOMOLOG RECG, CHLOROPLASTIC"/>
    <property type="match status" value="1"/>
</dbReference>
<dbReference type="InterPro" id="IPR011545">
    <property type="entry name" value="DEAD/DEAH_box_helicase_dom"/>
</dbReference>
<dbReference type="Proteomes" id="UP000273326">
    <property type="component" value="Chromosome"/>
</dbReference>
<keyword evidence="9 15" id="KW-0233">DNA recombination</keyword>
<dbReference type="NCBIfam" id="TIGR00643">
    <property type="entry name" value="recG"/>
    <property type="match status" value="1"/>
</dbReference>
<dbReference type="PROSITE" id="PS51194">
    <property type="entry name" value="HELICASE_CTER"/>
    <property type="match status" value="1"/>
</dbReference>
<dbReference type="InterPro" id="IPR027417">
    <property type="entry name" value="P-loop_NTPase"/>
</dbReference>
<evidence type="ECO:0000313" key="18">
    <source>
        <dbReference type="EMBL" id="AZP05210.1"/>
    </source>
</evidence>
<evidence type="ECO:0000256" key="12">
    <source>
        <dbReference type="ARBA" id="ARBA00034617"/>
    </source>
</evidence>
<feature type="domain" description="Helicase ATP-binding" evidence="16">
    <location>
        <begin position="277"/>
        <end position="438"/>
    </location>
</feature>
<evidence type="ECO:0000256" key="4">
    <source>
        <dbReference type="ARBA" id="ARBA00022763"/>
    </source>
</evidence>
<keyword evidence="7 15" id="KW-0067">ATP-binding</keyword>
<dbReference type="Pfam" id="PF17191">
    <property type="entry name" value="RecG_wedge"/>
    <property type="match status" value="1"/>
</dbReference>
<name>A0A3S9HCU7_9LACT</name>
<dbReference type="SMART" id="SM00490">
    <property type="entry name" value="HELICc"/>
    <property type="match status" value="1"/>
</dbReference>
<keyword evidence="4 15" id="KW-0227">DNA damage</keyword>
<dbReference type="Gene3D" id="3.40.50.300">
    <property type="entry name" value="P-loop containing nucleotide triphosphate hydrolases"/>
    <property type="match status" value="2"/>
</dbReference>
<dbReference type="RefSeq" id="WP_126111372.1">
    <property type="nucleotide sequence ID" value="NZ_CP034465.1"/>
</dbReference>
<evidence type="ECO:0000256" key="15">
    <source>
        <dbReference type="RuleBase" id="RU363016"/>
    </source>
</evidence>
<dbReference type="GO" id="GO:0006281">
    <property type="term" value="P:DNA repair"/>
    <property type="evidence" value="ECO:0007669"/>
    <property type="project" value="UniProtKB-UniRule"/>
</dbReference>
<evidence type="ECO:0000256" key="1">
    <source>
        <dbReference type="ARBA" id="ARBA00007504"/>
    </source>
</evidence>
<evidence type="ECO:0000256" key="7">
    <source>
        <dbReference type="ARBA" id="ARBA00022840"/>
    </source>
</evidence>
<comment type="function">
    <text evidence="15">Plays a critical role in recombination and DNA repair. Helps process Holliday junction intermediates to mature products by catalyzing branch migration. Has replication fork regression activity, unwinds stalled or blocked replication forks to make a HJ that can be resolved. Has a DNA unwinding activity characteristic of a DNA helicase with 3'-5' polarity.</text>
</comment>
<feature type="domain" description="Helicase C-terminal" evidence="17">
    <location>
        <begin position="457"/>
        <end position="617"/>
    </location>
</feature>
<dbReference type="InterPro" id="IPR001650">
    <property type="entry name" value="Helicase_C-like"/>
</dbReference>
<keyword evidence="10 15" id="KW-0234">DNA repair</keyword>
<dbReference type="CDD" id="cd04488">
    <property type="entry name" value="RecG_wedge_OBF"/>
    <property type="match status" value="1"/>
</dbReference>
<dbReference type="Gene3D" id="2.40.50.140">
    <property type="entry name" value="Nucleic acid-binding proteins"/>
    <property type="match status" value="1"/>
</dbReference>
<evidence type="ECO:0000256" key="10">
    <source>
        <dbReference type="ARBA" id="ARBA00023204"/>
    </source>
</evidence>
<evidence type="ECO:0000259" key="17">
    <source>
        <dbReference type="PROSITE" id="PS51194"/>
    </source>
</evidence>
<evidence type="ECO:0000256" key="14">
    <source>
        <dbReference type="ARBA" id="ARBA00048988"/>
    </source>
</evidence>
<proteinExistence type="inferred from homology"/>
<dbReference type="GO" id="GO:0003677">
    <property type="term" value="F:DNA binding"/>
    <property type="evidence" value="ECO:0007669"/>
    <property type="project" value="UniProtKB-KW"/>
</dbReference>
<sequence length="687" mass="78417">MEESNKKQIDNKVEVLPGVGPKRLEALHSLGIFTIYDLLTHFPFRYEDIQVKSLDEIEDQEKVTLKGKVVTQAVVNYYGNRKSRLSFKLAMEDAVVSVSFFNQPYLKSRIHLEEDIAVFGKWDSLRQNLAGFKILGSDPSSDEQKDFESVYHVNKSIKQQTIINLLKAALESYYDLIPEVIPEEFNQHYKLMLHKDAIRAIHFPQNEEEFQQAGRQITYQEFFLYQMKLQLLRYKRKKGSKGTAVLYDVSKLKEFIQTLPFELTEGQKQVVNEICRDLREPFEMNRLLQGDVGSGKTIVAVISLVAAALEGYQGALMAPTEILAEQHYQTISQLFEDTNFSVALLTGSTKVKERKQILEDLSLGNLDLLIGTHALIQDDVIFNNLGLVVTDEQHRFGVNQRQKLNEKGQNPNVLYMTATPIPRTLAITLMGEMDVSTLKQLPAGRIPIRTIWSKSEQMESSLEFIEKQLLQKRQAYIITPLIEESELMDLKNAKEVHERVSSYYQGRWKVGLLHGRQKADEKEQIMQAFKNNEYQVLVSTTVIEVGLNVPNATVMVIQDAERFGLSQLHQLRGRVGRGSVESFCILLANPKTENGKERMKIMTSSTDGFYLSQKDLELRGSGDLFGVKQSGMPDFKYGDIVKNANVLDAAHSDTIYLLSKEDFFDSAEYMPLREYILNGQTHTKKLQ</sequence>
<keyword evidence="3 15" id="KW-0547">Nucleotide-binding</keyword>
<dbReference type="InterPro" id="IPR004609">
    <property type="entry name" value="ATP-dep_DNA_helicase_RecG"/>
</dbReference>
<evidence type="ECO:0000259" key="16">
    <source>
        <dbReference type="PROSITE" id="PS51192"/>
    </source>
</evidence>
<evidence type="ECO:0000256" key="11">
    <source>
        <dbReference type="ARBA" id="ARBA00023235"/>
    </source>
</evidence>
<dbReference type="GO" id="GO:0006310">
    <property type="term" value="P:DNA recombination"/>
    <property type="evidence" value="ECO:0007669"/>
    <property type="project" value="UniProtKB-UniRule"/>
</dbReference>
<evidence type="ECO:0000256" key="5">
    <source>
        <dbReference type="ARBA" id="ARBA00022801"/>
    </source>
</evidence>
<keyword evidence="6 15" id="KW-0347">Helicase</keyword>
<evidence type="ECO:0000256" key="2">
    <source>
        <dbReference type="ARBA" id="ARBA00017846"/>
    </source>
</evidence>
<dbReference type="PANTHER" id="PTHR47964:SF1">
    <property type="entry name" value="ATP-DEPENDENT DNA HELICASE HOMOLOG RECG, CHLOROPLASTIC"/>
    <property type="match status" value="1"/>
</dbReference>
<reference evidence="19" key="1">
    <citation type="submission" date="2018-12" db="EMBL/GenBank/DDBJ databases">
        <title>Complete genome sequencing of Jeotgalibaca sp. H21T32.</title>
        <authorList>
            <person name="Bae J.-W."/>
            <person name="Lee S.-Y."/>
        </authorList>
    </citation>
    <scope>NUCLEOTIDE SEQUENCE [LARGE SCALE GENOMIC DNA]</scope>
    <source>
        <strain evidence="19">H21T32</strain>
    </source>
</reference>
<dbReference type="AlphaFoldDB" id="A0A3S9HCU7"/>
<dbReference type="EMBL" id="CP034465">
    <property type="protein sequence ID" value="AZP05210.1"/>
    <property type="molecule type" value="Genomic_DNA"/>
</dbReference>
<dbReference type="SMART" id="SM00487">
    <property type="entry name" value="DEXDc"/>
    <property type="match status" value="1"/>
</dbReference>
<dbReference type="InterPro" id="IPR012340">
    <property type="entry name" value="NA-bd_OB-fold"/>
</dbReference>
<dbReference type="NCBIfam" id="NF008165">
    <property type="entry name" value="PRK10917.1-3"/>
    <property type="match status" value="1"/>
</dbReference>
<dbReference type="InterPro" id="IPR047112">
    <property type="entry name" value="RecG/Mfd"/>
</dbReference>
<protein>
    <recommendedName>
        <fullName evidence="2 15">ATP-dependent DNA helicase RecG</fullName>
        <ecNumber evidence="13 15">5.6.2.4</ecNumber>
    </recommendedName>
</protein>
<keyword evidence="11" id="KW-0413">Isomerase</keyword>
<dbReference type="SUPFAM" id="SSF50249">
    <property type="entry name" value="Nucleic acid-binding proteins"/>
    <property type="match status" value="1"/>
</dbReference>
<evidence type="ECO:0000256" key="9">
    <source>
        <dbReference type="ARBA" id="ARBA00023172"/>
    </source>
</evidence>
<keyword evidence="5 15" id="KW-0378">Hydrolase</keyword>
<dbReference type="CDD" id="cd18811">
    <property type="entry name" value="SF2_C_RecG"/>
    <property type="match status" value="1"/>
</dbReference>
<dbReference type="OrthoDB" id="9804325at2"/>
<dbReference type="KEGG" id="jeh:EJN90_11480"/>